<dbReference type="EMBL" id="JWIY01000003">
    <property type="protein sequence ID" value="KIC77658.1"/>
    <property type="molecule type" value="Genomic_DNA"/>
</dbReference>
<dbReference type="eggNOG" id="COG1762">
    <property type="taxonomic scope" value="Bacteria"/>
</dbReference>
<sequence>MLSNELIEKFQIFSSYPNASILELAVLLKSNRKMVLTDIRKINDILFSVGLPRIQIEESYIQMPDISLNDLFSRMSLDSGEYLFFEERLDMIILYILLNTDFVSNTHLQCLLQMSKNSVLSDLKKARLQAKKYGGQLVYTRQEGYIIRATDTKRMLLLEQVVENILAKASGSWVIKYVLDECQIQINVEEIYNFLYDLGCQYHLVFIFEKTKAVSYLLAVLVSQQWEEQTVIGPPYLSKMEQSSIGRLVKELVVSYPLLEQKRYFIMSRLAGCIQGDLIDNPDPLMIFIMDRIINQVKAYTGIEFRDSIQFRKDLYAHLYPAFYRLLFDIPLNNPLKEQILKDFNSLFHLVRRSLSPLEKYLKKTISNDEIAYFTIHFGGYLEQIGTSNQSAKLTALTICPNGVSSSLILQSELKQLFPKMVFREVHQLKQVKEIGVSTYDMIFSTIYFETNKPLYLLKPLMNSMEKIMLKKQVCTDFNIDEMGISVEELLQIIHRHAEIKDMSKLRRELSTYIMGNQEKQELGGYGLVDLLERKLIRQIECVPDWKKAIQVASAPLLEQGYIHQSYVEGMIDSVEQMGPYIVLAPRVAVPHASPEYGVDKLGISLLQLKQPVDFDITDEGDEEKQVQLIFVLAAVDSTSHLKSLQELAMILDDEEVVGSLIRAETIDEILCIITEAIEKGESYD</sequence>
<dbReference type="InterPro" id="IPR013011">
    <property type="entry name" value="PTS_EIIB_2"/>
</dbReference>
<evidence type="ECO:0000259" key="13">
    <source>
        <dbReference type="PROSITE" id="PS51372"/>
    </source>
</evidence>
<organism evidence="14 15">
    <name type="scientific">Streptococcus constellatus</name>
    <dbReference type="NCBI Taxonomy" id="76860"/>
    <lineage>
        <taxon>Bacteria</taxon>
        <taxon>Bacillati</taxon>
        <taxon>Bacillota</taxon>
        <taxon>Bacilli</taxon>
        <taxon>Lactobacillales</taxon>
        <taxon>Streptococcaceae</taxon>
        <taxon>Streptococcus</taxon>
        <taxon>Streptococcus anginosus group</taxon>
    </lineage>
</organism>
<evidence type="ECO:0000313" key="14">
    <source>
        <dbReference type="EMBL" id="KIC77658.1"/>
    </source>
</evidence>
<dbReference type="Gene3D" id="3.40.50.2300">
    <property type="match status" value="1"/>
</dbReference>
<dbReference type="GO" id="GO:0009401">
    <property type="term" value="P:phosphoenolpyruvate-dependent sugar phosphotransferase system"/>
    <property type="evidence" value="ECO:0007669"/>
    <property type="project" value="UniProtKB-KW"/>
</dbReference>
<dbReference type="SUPFAM" id="SSF52794">
    <property type="entry name" value="PTS system IIB component-like"/>
    <property type="match status" value="1"/>
</dbReference>
<keyword evidence="6" id="KW-0598">Phosphotransferase system</keyword>
<evidence type="ECO:0000256" key="3">
    <source>
        <dbReference type="ARBA" id="ARBA00022490"/>
    </source>
</evidence>
<dbReference type="eggNOG" id="COG3711">
    <property type="taxonomic scope" value="Bacteria"/>
</dbReference>
<dbReference type="InterPro" id="IPR051351">
    <property type="entry name" value="Ascorbate-PTS_EIIA_comp"/>
</dbReference>
<evidence type="ECO:0000256" key="5">
    <source>
        <dbReference type="ARBA" id="ARBA00022679"/>
    </source>
</evidence>
<dbReference type="AlphaFoldDB" id="A0A0C1HUB8"/>
<evidence type="ECO:0000256" key="7">
    <source>
        <dbReference type="ARBA" id="ARBA00022777"/>
    </source>
</evidence>
<keyword evidence="3" id="KW-0963">Cytoplasm</keyword>
<evidence type="ECO:0000256" key="1">
    <source>
        <dbReference type="ARBA" id="ARBA00004496"/>
    </source>
</evidence>
<evidence type="ECO:0000259" key="12">
    <source>
        <dbReference type="PROSITE" id="PS51099"/>
    </source>
</evidence>
<dbReference type="CDD" id="cd00211">
    <property type="entry name" value="PTS_IIA_fru"/>
    <property type="match status" value="1"/>
</dbReference>
<comment type="function">
    <text evidence="8">The phosphoenolpyruvate-dependent sugar phosphotransferase system (sugar PTS), a major carbohydrate active transport system, catalyzes the phosphorylation of incoming sugar substrates concomitantly with their translocation across the cell membrane. The enzyme II UlaABC PTS system is involved in ascorbate transport.</text>
</comment>
<reference evidence="14 15" key="1">
    <citation type="submission" date="2014-12" db="EMBL/GenBank/DDBJ databases">
        <title>Partial genome sequence of Streptococcus constellatus KCOM 1650 (= ChDC B144).</title>
        <authorList>
            <person name="Kook J.-K."/>
            <person name="Park S.-N."/>
            <person name="Lim Y.K."/>
            <person name="Jo E."/>
        </authorList>
    </citation>
    <scope>NUCLEOTIDE SEQUENCE [LARGE SCALE GENOMIC DNA]</scope>
    <source>
        <strain evidence="14 15">KCOM 1650</strain>
    </source>
</reference>
<evidence type="ECO:0000256" key="2">
    <source>
        <dbReference type="ARBA" id="ARBA00022448"/>
    </source>
</evidence>
<dbReference type="GO" id="GO:0008982">
    <property type="term" value="F:protein-N(PI)-phosphohistidine-sugar phosphotransferase activity"/>
    <property type="evidence" value="ECO:0007669"/>
    <property type="project" value="InterPro"/>
</dbReference>
<evidence type="ECO:0000256" key="4">
    <source>
        <dbReference type="ARBA" id="ARBA00022553"/>
    </source>
</evidence>
<dbReference type="SUPFAM" id="SSF63520">
    <property type="entry name" value="PTS-regulatory domain, PRD"/>
    <property type="match status" value="1"/>
</dbReference>
<keyword evidence="7" id="KW-0418">Kinase</keyword>
<dbReference type="STRING" id="862969.SCI_1624"/>
<dbReference type="Proteomes" id="UP000031339">
    <property type="component" value="Unassembled WGS sequence"/>
</dbReference>
<keyword evidence="4" id="KW-0597">Phosphoprotein</keyword>
<feature type="domain" description="PTS EIIB type-2" evidence="12">
    <location>
        <begin position="394"/>
        <end position="482"/>
    </location>
</feature>
<protein>
    <recommendedName>
        <fullName evidence="9">Ascorbate-specific PTS system EIIA component</fullName>
    </recommendedName>
    <alternativeName>
        <fullName evidence="10">Ascorbate-specific phosphotransferase enzyme IIA component</fullName>
    </alternativeName>
</protein>
<dbReference type="PROSITE" id="PS51099">
    <property type="entry name" value="PTS_EIIB_TYPE_2"/>
    <property type="match status" value="1"/>
</dbReference>
<dbReference type="Gene3D" id="3.40.930.10">
    <property type="entry name" value="Mannitol-specific EII, Chain A"/>
    <property type="match status" value="1"/>
</dbReference>
<dbReference type="OrthoDB" id="369398at2"/>
<dbReference type="PANTHER" id="PTHR36203:SF1">
    <property type="entry name" value="ASCORBATE-SPECIFIC PTS SYSTEM EIIA COMPONENT"/>
    <property type="match status" value="1"/>
</dbReference>
<comment type="caution">
    <text evidence="14">The sequence shown here is derived from an EMBL/GenBank/DDBJ whole genome shotgun (WGS) entry which is preliminary data.</text>
</comment>
<evidence type="ECO:0000256" key="10">
    <source>
        <dbReference type="ARBA" id="ARBA00042072"/>
    </source>
</evidence>
<evidence type="ECO:0000313" key="15">
    <source>
        <dbReference type="Proteomes" id="UP000031339"/>
    </source>
</evidence>
<dbReference type="CDD" id="cd05568">
    <property type="entry name" value="PTS_IIB_bgl_like"/>
    <property type="match status" value="1"/>
</dbReference>
<evidence type="ECO:0000259" key="11">
    <source>
        <dbReference type="PROSITE" id="PS51094"/>
    </source>
</evidence>
<evidence type="ECO:0000256" key="8">
    <source>
        <dbReference type="ARBA" id="ARBA00037387"/>
    </source>
</evidence>
<dbReference type="PROSITE" id="PS00372">
    <property type="entry name" value="PTS_EIIA_TYPE_2_HIS"/>
    <property type="match status" value="1"/>
</dbReference>
<feature type="domain" description="PTS EIIA type-2" evidence="11">
    <location>
        <begin position="530"/>
        <end position="677"/>
    </location>
</feature>
<evidence type="ECO:0000256" key="9">
    <source>
        <dbReference type="ARBA" id="ARBA00041175"/>
    </source>
</evidence>
<dbReference type="Pfam" id="PF00874">
    <property type="entry name" value="PRD"/>
    <property type="match status" value="1"/>
</dbReference>
<feature type="domain" description="PRD" evidence="13">
    <location>
        <begin position="281"/>
        <end position="388"/>
    </location>
</feature>
<dbReference type="GO" id="GO:0005737">
    <property type="term" value="C:cytoplasm"/>
    <property type="evidence" value="ECO:0007669"/>
    <property type="project" value="UniProtKB-SubCell"/>
</dbReference>
<dbReference type="PROSITE" id="PS51372">
    <property type="entry name" value="PRD_2"/>
    <property type="match status" value="1"/>
</dbReference>
<dbReference type="GO" id="GO:0006355">
    <property type="term" value="P:regulation of DNA-templated transcription"/>
    <property type="evidence" value="ECO:0007669"/>
    <property type="project" value="InterPro"/>
</dbReference>
<proteinExistence type="predicted"/>
<dbReference type="InterPro" id="IPR002178">
    <property type="entry name" value="PTS_EIIA_type-2_dom"/>
</dbReference>
<dbReference type="Pfam" id="PF00359">
    <property type="entry name" value="PTS_EIIA_2"/>
    <property type="match status" value="1"/>
</dbReference>
<dbReference type="Gene3D" id="1.10.1790.10">
    <property type="entry name" value="PRD domain"/>
    <property type="match status" value="1"/>
</dbReference>
<name>A0A0C1HUB8_STRCV</name>
<keyword evidence="14" id="KW-0762">Sugar transport</keyword>
<dbReference type="SUPFAM" id="SSF55804">
    <property type="entry name" value="Phoshotransferase/anion transport protein"/>
    <property type="match status" value="1"/>
</dbReference>
<dbReference type="InterPro" id="IPR036095">
    <property type="entry name" value="PTS_EIIB-like_sf"/>
</dbReference>
<keyword evidence="5" id="KW-0808">Transferase</keyword>
<evidence type="ECO:0000256" key="6">
    <source>
        <dbReference type="ARBA" id="ARBA00022683"/>
    </source>
</evidence>
<accession>A0A0C1HUB8</accession>
<dbReference type="GO" id="GO:0016301">
    <property type="term" value="F:kinase activity"/>
    <property type="evidence" value="ECO:0007669"/>
    <property type="project" value="UniProtKB-KW"/>
</dbReference>
<dbReference type="PROSITE" id="PS51094">
    <property type="entry name" value="PTS_EIIA_TYPE_2"/>
    <property type="match status" value="1"/>
</dbReference>
<dbReference type="InterPro" id="IPR011608">
    <property type="entry name" value="PRD"/>
</dbReference>
<dbReference type="InterPro" id="IPR036634">
    <property type="entry name" value="PRD_sf"/>
</dbReference>
<gene>
    <name evidence="14" type="ORF">RN79_08170</name>
</gene>
<dbReference type="PANTHER" id="PTHR36203">
    <property type="entry name" value="ASCORBATE-SPECIFIC PTS SYSTEM EIIA COMPONENT"/>
    <property type="match status" value="1"/>
</dbReference>
<comment type="subcellular location">
    <subcellularLocation>
        <location evidence="1">Cytoplasm</location>
    </subcellularLocation>
</comment>
<dbReference type="InterPro" id="IPR016152">
    <property type="entry name" value="PTrfase/Anion_transptr"/>
</dbReference>
<keyword evidence="2" id="KW-0813">Transport</keyword>
<dbReference type="RefSeq" id="WP_039677673.1">
    <property type="nucleotide sequence ID" value="NZ_JWIY01000003.1"/>
</dbReference>